<evidence type="ECO:0000313" key="3">
    <source>
        <dbReference type="Proteomes" id="UP000535589"/>
    </source>
</evidence>
<dbReference type="SMART" id="SM01118">
    <property type="entry name" value="CYTH"/>
    <property type="match status" value="1"/>
</dbReference>
<feature type="domain" description="CYTH" evidence="1">
    <location>
        <begin position="9"/>
        <end position="180"/>
    </location>
</feature>
<evidence type="ECO:0000313" key="2">
    <source>
        <dbReference type="EMBL" id="NLS14413.1"/>
    </source>
</evidence>
<dbReference type="RefSeq" id="WP_168837508.1">
    <property type="nucleotide sequence ID" value="NZ_JABAIK010000020.1"/>
</dbReference>
<dbReference type="Proteomes" id="UP000535589">
    <property type="component" value="Unassembled WGS sequence"/>
</dbReference>
<dbReference type="InterPro" id="IPR008173">
    <property type="entry name" value="Adenylyl_cyclase_CyaB"/>
</dbReference>
<dbReference type="PROSITE" id="PS51707">
    <property type="entry name" value="CYTH"/>
    <property type="match status" value="1"/>
</dbReference>
<sequence>MSQDHFKGRFEVELKYRLTSKNDFLAVLQRFPYEVMVENNLETDWHFDSPSFALREQNKSIVIRQMQPSGILLWIVKGPEPDRCQAVNISDALSARSMLETMGYQLVMTAQKTRSIYFLGEFHITLDSLEGIGEFAEFAIMTDDESRLEDYRKALVELAKQFGLTENDRELSSYKALQHAYQSRFE</sequence>
<evidence type="ECO:0000259" key="1">
    <source>
        <dbReference type="PROSITE" id="PS51707"/>
    </source>
</evidence>
<dbReference type="Gene3D" id="2.40.320.10">
    <property type="entry name" value="Hypothetical Protein Pfu-838710-001"/>
    <property type="match status" value="1"/>
</dbReference>
<keyword evidence="3" id="KW-1185">Reference proteome</keyword>
<dbReference type="NCBIfam" id="TIGR00318">
    <property type="entry name" value="cyaB"/>
    <property type="match status" value="1"/>
</dbReference>
<protein>
    <submittedName>
        <fullName evidence="2">Class IV adenylate cyclase</fullName>
    </submittedName>
</protein>
<organism evidence="2 3">
    <name type="scientific">Vibrio agarilyticus</name>
    <dbReference type="NCBI Taxonomy" id="2726741"/>
    <lineage>
        <taxon>Bacteria</taxon>
        <taxon>Pseudomonadati</taxon>
        <taxon>Pseudomonadota</taxon>
        <taxon>Gammaproteobacteria</taxon>
        <taxon>Vibrionales</taxon>
        <taxon>Vibrionaceae</taxon>
        <taxon>Vibrio</taxon>
    </lineage>
</organism>
<reference evidence="2 3" key="1">
    <citation type="submission" date="2020-04" db="EMBL/GenBank/DDBJ databases">
        <title>Vibrio sp. SM6, a novel species isolated from seawater.</title>
        <authorList>
            <person name="Wang X."/>
        </authorList>
    </citation>
    <scope>NUCLEOTIDE SEQUENCE [LARGE SCALE GENOMIC DNA]</scope>
    <source>
        <strain evidence="2 3">SM6</strain>
    </source>
</reference>
<gene>
    <name evidence="2" type="primary">cyaB</name>
    <name evidence="2" type="ORF">HGP28_16150</name>
</gene>
<proteinExistence type="predicted"/>
<dbReference type="PANTHER" id="PTHR21028:SF2">
    <property type="entry name" value="CYTH DOMAIN-CONTAINING PROTEIN"/>
    <property type="match status" value="1"/>
</dbReference>
<dbReference type="InterPro" id="IPR023577">
    <property type="entry name" value="CYTH_domain"/>
</dbReference>
<dbReference type="InterPro" id="IPR033469">
    <property type="entry name" value="CYTH-like_dom_sf"/>
</dbReference>
<comment type="caution">
    <text evidence="2">The sequence shown here is derived from an EMBL/GenBank/DDBJ whole genome shotgun (WGS) entry which is preliminary data.</text>
</comment>
<dbReference type="SUPFAM" id="SSF55154">
    <property type="entry name" value="CYTH-like phosphatases"/>
    <property type="match status" value="1"/>
</dbReference>
<accession>A0A7X8TUA1</accession>
<dbReference type="PANTHER" id="PTHR21028">
    <property type="entry name" value="SI:CH211-156B7.4"/>
    <property type="match status" value="1"/>
</dbReference>
<dbReference type="AlphaFoldDB" id="A0A7X8TUA1"/>
<dbReference type="Pfam" id="PF01928">
    <property type="entry name" value="CYTH"/>
    <property type="match status" value="1"/>
</dbReference>
<dbReference type="EMBL" id="JABAIK010000020">
    <property type="protein sequence ID" value="NLS14413.1"/>
    <property type="molecule type" value="Genomic_DNA"/>
</dbReference>
<name>A0A7X8TUA1_9VIBR</name>
<dbReference type="CDD" id="cd07890">
    <property type="entry name" value="CYTH-like_AC_IV-like"/>
    <property type="match status" value="1"/>
</dbReference>